<proteinExistence type="predicted"/>
<protein>
    <recommendedName>
        <fullName evidence="3">Rap-GAP domain-containing protein</fullName>
    </recommendedName>
</protein>
<dbReference type="GO" id="GO:0051056">
    <property type="term" value="P:regulation of small GTPase mediated signal transduction"/>
    <property type="evidence" value="ECO:0007669"/>
    <property type="project" value="InterPro"/>
</dbReference>
<name>A0A8S4P9X4_OWEFU</name>
<feature type="non-terminal residue" evidence="4">
    <location>
        <position position="1"/>
    </location>
</feature>
<dbReference type="Proteomes" id="UP000749559">
    <property type="component" value="Unassembled WGS sequence"/>
</dbReference>
<evidence type="ECO:0000256" key="1">
    <source>
        <dbReference type="ARBA" id="ARBA00022468"/>
    </source>
</evidence>
<sequence>MNFVNNTNAALLSEKPYRMYAEWTSLQNAIQSDTGNKSVLHTSFPSSVGKDVAVVVVRSLAQNLSLSTENGDVSGLKTDKEVKWTMEVICFGLSLPLQEHEAIKDCVNVYCEWISAQTMAKTCVPLPVLEDPNAYTQTMLHHLFNLFVPRSDAGFDLVKRQTILCHRVLRTVQVLAKDSYTLSSDTWETLLKFLLSICDILLAPPTVKEGIGDLLCERVLGVLFEIWLLACAKCFPGPSLWKTFRDMCSYWRHHEALVIQWHKTNVALTAKLLKFMYGEDYPELQIAEEDPVIVPPEMSNDAIAQTWFRFLHTLSNPVDLCQAEVISQTPKFLHMALSSENVIDPSQHECLKNLPQIFYKAMRSISVLVDAYLGISQALEDADVCAVAALAPPLIAPAPSSSRHSTPVGSTPGTPPGHRKKVFSMASGSTKQKGHTKQSTNTAITPSNTIVGQVTLNSRPPLASNRPKCNSVLHLFGAWLCEAALAGVKFKGSHSTSVPPSRRTSFLEEQAKRRSMPDPSEVASVEKQSNVYEAGRAEAGGALCRIFCAHKTGEDILPVYLSRFYIAMFYGLQIDESISGQVLSNLLFNSSDLLRIDLDGVHVLVPQILSALELVLMDLKPVFRPHEQIPQVELRKASIHLLISMLCLPLHFKSLQIKDIVPPSELRDQPTTFLSLKMRMIELLLRALTIETDSMNTQMLLGGLMLCVQDLAMCEEVEQTMVQQTTDACPETIPESGSDHGSHSDSRSIDSGEQVPRMHAHPAHQEYDTSHGLFGHAASLVCNRLMATWKQDLNIALAAMEVLSGLAKVQLNIPNMLMCKRTVKWICDFIVYQCSRPAPAHTRDLHSMIVAAFNCLTLWLVQHPYLMQDKECLHCVLEVVELGISGSKSQNRASDPPKLKAEKPLMPASMRVKDAAEGVLTSIIDQVGSFPPPCGPESLCSLLDEESLLKYCNGGPPEHTLKFRYFVLDNSIVVGLLEQPLGNDQDPLPTVTAIIRGPFGRHAWTMQLRHLPRLRKVGSKSGLSEHGRPAPMDNVGVHHNIKHKNFPDIVNTIPHTQADESIPSLQDIVSEKEAQELDKIKSFIEAQSNFEKKVQDKISKERSQAPYPDPVTECKAPSVCHEFQTARLFLSHYGFLSLESLKEPSNSSQPPSLVQLDSSHATFMSAIDSLDNIPVRTSDTVFLFYVKSGQSTAEQILENVMNQNKVHPHYLEFLRSLGWPVEVDQHAGWTGNTANSWKSTQSQSHTDAPVEHGGCLYDGQRQVLYWADVASECAFIVPSTETYAISTRSQQNG</sequence>
<feature type="region of interest" description="Disordered" evidence="2">
    <location>
        <begin position="398"/>
        <end position="418"/>
    </location>
</feature>
<gene>
    <name evidence="4" type="ORF">OFUS_LOCUS16308</name>
</gene>
<reference evidence="4" key="1">
    <citation type="submission" date="2022-03" db="EMBL/GenBank/DDBJ databases">
        <authorList>
            <person name="Martin C."/>
        </authorList>
    </citation>
    <scope>NUCLEOTIDE SEQUENCE</scope>
</reference>
<organism evidence="4 5">
    <name type="scientific">Owenia fusiformis</name>
    <name type="common">Polychaete worm</name>
    <dbReference type="NCBI Taxonomy" id="6347"/>
    <lineage>
        <taxon>Eukaryota</taxon>
        <taxon>Metazoa</taxon>
        <taxon>Spiralia</taxon>
        <taxon>Lophotrochozoa</taxon>
        <taxon>Annelida</taxon>
        <taxon>Polychaeta</taxon>
        <taxon>Sedentaria</taxon>
        <taxon>Canalipalpata</taxon>
        <taxon>Sabellida</taxon>
        <taxon>Oweniida</taxon>
        <taxon>Oweniidae</taxon>
        <taxon>Owenia</taxon>
    </lineage>
</organism>
<dbReference type="Gene3D" id="3.40.50.11210">
    <property type="entry name" value="Rap/Ran-GAP"/>
    <property type="match status" value="1"/>
</dbReference>
<comment type="caution">
    <text evidence="4">The sequence shown here is derived from an EMBL/GenBank/DDBJ whole genome shotgun (WGS) entry which is preliminary data.</text>
</comment>
<evidence type="ECO:0000313" key="5">
    <source>
        <dbReference type="Proteomes" id="UP000749559"/>
    </source>
</evidence>
<feature type="compositionally biased region" description="Polar residues" evidence="2">
    <location>
        <begin position="493"/>
        <end position="504"/>
    </location>
</feature>
<dbReference type="SUPFAM" id="SSF111347">
    <property type="entry name" value="Rap/Ran-GAP"/>
    <property type="match status" value="1"/>
</dbReference>
<keyword evidence="1" id="KW-0343">GTPase activation</keyword>
<feature type="domain" description="Rap-GAP" evidence="3">
    <location>
        <begin position="1167"/>
        <end position="1293"/>
    </location>
</feature>
<accession>A0A8S4P9X4</accession>
<dbReference type="EMBL" id="CAIIXF020000008">
    <property type="protein sequence ID" value="CAH1791195.1"/>
    <property type="molecule type" value="Genomic_DNA"/>
</dbReference>
<dbReference type="OrthoDB" id="10009983at2759"/>
<dbReference type="PROSITE" id="PS50085">
    <property type="entry name" value="RAPGAP"/>
    <property type="match status" value="1"/>
</dbReference>
<feature type="compositionally biased region" description="Basic and acidic residues" evidence="2">
    <location>
        <begin position="737"/>
        <end position="750"/>
    </location>
</feature>
<dbReference type="InterPro" id="IPR039930">
    <property type="entry name" value="RALGAPB"/>
</dbReference>
<feature type="region of interest" description="Disordered" evidence="2">
    <location>
        <begin position="492"/>
        <end position="527"/>
    </location>
</feature>
<dbReference type="InterPro" id="IPR000331">
    <property type="entry name" value="Rap/Ran_GAP_dom"/>
</dbReference>
<dbReference type="PANTHER" id="PTHR21344">
    <property type="entry name" value="RAL GTPASE-ACTIVATING PROTEIN SUBUNIT BETA"/>
    <property type="match status" value="1"/>
</dbReference>
<dbReference type="InterPro" id="IPR035974">
    <property type="entry name" value="Rap/Ran-GAP_sf"/>
</dbReference>
<dbReference type="InterPro" id="IPR046859">
    <property type="entry name" value="RGPA/RALGAPB_N"/>
</dbReference>
<evidence type="ECO:0000259" key="3">
    <source>
        <dbReference type="PROSITE" id="PS50085"/>
    </source>
</evidence>
<dbReference type="GO" id="GO:0005096">
    <property type="term" value="F:GTPase activator activity"/>
    <property type="evidence" value="ECO:0007669"/>
    <property type="project" value="UniProtKB-KW"/>
</dbReference>
<feature type="region of interest" description="Disordered" evidence="2">
    <location>
        <begin position="725"/>
        <end position="760"/>
    </location>
</feature>
<feature type="compositionally biased region" description="Low complexity" evidence="2">
    <location>
        <begin position="398"/>
        <end position="412"/>
    </location>
</feature>
<evidence type="ECO:0000313" key="4">
    <source>
        <dbReference type="EMBL" id="CAH1791195.1"/>
    </source>
</evidence>
<evidence type="ECO:0000256" key="2">
    <source>
        <dbReference type="SAM" id="MobiDB-lite"/>
    </source>
</evidence>
<dbReference type="PANTHER" id="PTHR21344:SF1">
    <property type="entry name" value="RAL GTPASE-ACTIVATING PROTEIN SUBUNIT BETA"/>
    <property type="match status" value="1"/>
</dbReference>
<feature type="compositionally biased region" description="Basic and acidic residues" evidence="2">
    <location>
        <begin position="505"/>
        <end position="516"/>
    </location>
</feature>
<dbReference type="Pfam" id="PF20412">
    <property type="entry name" value="RALGAPB_N"/>
    <property type="match status" value="1"/>
</dbReference>
<keyword evidence="5" id="KW-1185">Reference proteome</keyword>